<accession>A0A7H9AZK0</accession>
<feature type="domain" description="U3 small nucleolar RNA-associated protein 20 C-terminal" evidence="4">
    <location>
        <begin position="2246"/>
        <end position="2480"/>
    </location>
</feature>
<dbReference type="InterPro" id="IPR057525">
    <property type="entry name" value="UTP20_C"/>
</dbReference>
<evidence type="ECO:0000313" key="5">
    <source>
        <dbReference type="EMBL" id="QLG71875.1"/>
    </source>
</evidence>
<dbReference type="InterPro" id="IPR052575">
    <property type="entry name" value="SSU_processome_comp_20"/>
</dbReference>
<organism evidence="5 6">
    <name type="scientific">Zygotorulaspora mrakii</name>
    <name type="common">Zygosaccharomyces mrakii</name>
    <dbReference type="NCBI Taxonomy" id="42260"/>
    <lineage>
        <taxon>Eukaryota</taxon>
        <taxon>Fungi</taxon>
        <taxon>Dikarya</taxon>
        <taxon>Ascomycota</taxon>
        <taxon>Saccharomycotina</taxon>
        <taxon>Saccharomycetes</taxon>
        <taxon>Saccharomycetales</taxon>
        <taxon>Saccharomycetaceae</taxon>
        <taxon>Zygotorulaspora</taxon>
    </lineage>
</organism>
<feature type="compositionally biased region" description="Basic residues" evidence="1">
    <location>
        <begin position="2463"/>
        <end position="2476"/>
    </location>
</feature>
<feature type="domain" description="U3 small nucleolar RNA-associated protein 20" evidence="3">
    <location>
        <begin position="1606"/>
        <end position="1821"/>
    </location>
</feature>
<dbReference type="RefSeq" id="XP_037143603.1">
    <property type="nucleotide sequence ID" value="XM_037287708.1"/>
</dbReference>
<dbReference type="InterPro" id="IPR011430">
    <property type="entry name" value="UTP20_N"/>
</dbReference>
<protein>
    <submittedName>
        <fullName evidence="5">Uncharacterized protein</fullName>
    </submittedName>
</protein>
<gene>
    <name evidence="5" type="ORF">HG535_0C02250</name>
</gene>
<dbReference type="Pfam" id="PF07539">
    <property type="entry name" value="UTP20_N"/>
    <property type="match status" value="1"/>
</dbReference>
<dbReference type="Gene3D" id="1.25.10.10">
    <property type="entry name" value="Leucine-rich Repeat Variant"/>
    <property type="match status" value="3"/>
</dbReference>
<dbReference type="InterPro" id="IPR011989">
    <property type="entry name" value="ARM-like"/>
</dbReference>
<dbReference type="InterPro" id="IPR046523">
    <property type="entry name" value="UTP20_dom"/>
</dbReference>
<keyword evidence="6" id="KW-1185">Reference proteome</keyword>
<evidence type="ECO:0000259" key="4">
    <source>
        <dbReference type="Pfam" id="PF23099"/>
    </source>
</evidence>
<dbReference type="Pfam" id="PF23099">
    <property type="entry name" value="UTP20_C"/>
    <property type="match status" value="1"/>
</dbReference>
<evidence type="ECO:0000313" key="6">
    <source>
        <dbReference type="Proteomes" id="UP000509704"/>
    </source>
</evidence>
<dbReference type="Pfam" id="PF20416">
    <property type="entry name" value="UTP20"/>
    <property type="match status" value="1"/>
</dbReference>
<dbReference type="Proteomes" id="UP000509704">
    <property type="component" value="Chromosome 3"/>
</dbReference>
<dbReference type="KEGG" id="zmk:HG535_0C02250"/>
<feature type="domain" description="U3 small nucleolar RNA-associated protein 20 N-terminal" evidence="2">
    <location>
        <begin position="827"/>
        <end position="1412"/>
    </location>
</feature>
<dbReference type="PANTHER" id="PTHR17695:SF11">
    <property type="entry name" value="SMALL SUBUNIT PROCESSOME COMPONENT 20 HOMOLOG"/>
    <property type="match status" value="1"/>
</dbReference>
<dbReference type="SUPFAM" id="SSF48371">
    <property type="entry name" value="ARM repeat"/>
    <property type="match status" value="3"/>
</dbReference>
<evidence type="ECO:0000259" key="2">
    <source>
        <dbReference type="Pfam" id="PF07539"/>
    </source>
</evidence>
<sequence>MVKQRGTARAGKRYRYSSFKDKIDDLRIEPLRNLQKRVDDDSVESSHFLTSFEQWKERNLSAGFTKFGEEVDGMIQTLPQLIYHEEKILETLLKYIDKHEETSLQPLLDLLAQFCHDIGPDFLQFYEKVLISLIGLLDEAKILDSAEIFEWGFNCLAYIFKYLSKYLTKDLVPTFSLLFPLLSHSKEYISRFSAEALSFLIRKSSSKSLKCFVSYSFDRLQNEDSESFYEGLLTLFSESLLSTAEALHSKSRMILNILLNSVLEEGNTGTTADLFCDIWIRIANHASQGNLAPLYKDITAELALNLADEKHERIVHILSTLVFSESGRKVDSWSDIMSITTKLISQESSSINPHAIAFLLAALMRNCDVKHLTVYHRSFFEYFLAAHPDHFINFFKATLGFTTERLLTYNGSKYLQKYIDSHWATNGKKIALFLLDMQGTPSISNRFTISIPNKFREAALTSLGSLSSIVSHDTLLEMQWNIIILKHSSLLADPKISRVTSHLVRLFLAQKSFNDFEKDILGSLLEVTFFRTHEEFVGCVKAILDRLKSLQDSLFFVNGLNSLLSTVKGTSELEEIFRCRKVELCLSDNLLLPETKIRNGTFELLKTVFKFQNKEFPEVLKSSQIIEQIPLTLENARDITTRIRSIESQYYKYESDMIVNNILFKHLFGLLTVRFSPVWEGIYEVIPKMYSKDQGLVWELLMHTLRYPDETFTLNYPDQPMALDNNLVSWSSSISRFNDTIQLFSKGWEFCENIESSLLHLMKMRRGNGEVSAQLRSQVLKIMLLLPQLVERHSKDIVPFLFNEAELEEIFEGQEQEQVIFKSAATWTEADRNTLLKVIGKFKNIKAIYKSSEVHERFLVLLGSRNTEVQRLALDGLLAYRDPTIVKYRDNLKNLLDDTLFNDEITNMFTNSNSSIIQNDDDFILMPYVIRIFFGRAQTPNTSGVKKTRRNAVISSLPSFSDIYITQFLQLGYDKINYKYFFENGYKIEEGEFSLITMRRMLGFINILNSSLTVLGSRCSHVIVSTVRPLLYCIAMSYHDLNKQDKEAHMAKMVSNLRQQALKCLNTIFENSGDPSTLLEYLEEIYTVVMSPRIEKFESENLQQVSSIMKLISFWSTNPDMYPFLFCDNYSCPSAFMKLISNENTKDEVIGTVLVAANNIVLSPMNNDSYVELVTIIGASSLQHLPRLFQKLVNPEYVSIATELLLNLIKSGYVQDNETQRYLVTSLTSIVQDRFKGINKQEVVKVLKILSMLLGEYTCPWNDIEDLYKASAKLYQTYADRKIREQLNEVFRGFANNFPAMKKASDFINDLNSYSSSRMQEYDFPRMLTAFKSFIEKDYIEYTELEWLPVISNCLFFLNDPDEMAVRTNASHALFKLVDYVNVQAKEGPSQARLSLIQDGVLPHIRTGLRRYSEEIQSEYISVLAYIITNGKPFKELHDMQVLLFDGDEEANFFSNVNHIQLHRRLRAIRRLREFGKDLSGNSIAHYLLPIIEHYIFSGEEKYRNIGNEALLTVGALSNYMTWNQYKALFRRYISLLKSKTDNVKEVVGLIAQISFSLKNTMCSVKDTNEVLNGLRKFPTKSEEPRKFITNEILPTLSKILDIRDTETIVARIPLAEALVNLILGLKEEDTVSLLPGILTSLCQVLRSKSEELRDATRKSLAKITISLGSNYLSFIIKELTSALKRGSQIHVLSYTVHYVLTTLSETLNHSDLDTSASMLVKIIMEDIFGSAGLEKDSDNYSTKVKEVKVNKSYDTAEILASNVTLPVFGTLINPVRALLHERINLKSQNKLNELLRRFSLGLKKNSEGSSINALTLCHEIYLQSQNEQFRKAYVSSAKVDESKEFFLVNLNAKLSRVQNETTTLVNTTLQKFALDLLQAILVKHRQLLDVAYLEGFVPLLRESLDSDNEAVLSSAFKLLALFVKLDFSDDSESVFKNYARKVLNIIKESPSTVSELCQLGLKFLAAIIRHKDIKLKETALSYVLSRILPDLNEPNKQGLAFNFLKALVSKHIVLPELYDVLDTVKEIMVTNHSKEIRDVSRSVFYQFLMEYDQSRGRLEKQFKFMVDNLQYPSPEGRQSVMELINLITTKANSALITKLSSSLFVGLSNVAFNDDAFRCQEMATILLSNLLKKLNESDLDIIHKYIIAWLSQSHDVLFLSLGLRIFKIYVTSIGLGHNSTLDELALTRVKSIIGQTDSDSESQWELVYSALSLFAVYCRDSEIIYQESIKRTWSSVIDCLLYPHLWVRQAAARLASHLICNASKFKVPFSDEEIQRIAYKIMRQLSAPSISEELASTSVKTLVTICNYWKQNNTAYIQKNERSSFETAYTNPIDFVITKISAIIRSEENPIDSFMSKKSCIQLFALLIQMLNEEALNAEAEKIILPLYVYVEYDNSISLTNQQLELRTISQECLQILETKMSISDFTTAYANVKQNVMERRRQRKVKRSILAVTDPEAAAQRKLRKHARSRQTRKHEKDENGYYQRKNRKSRM</sequence>
<dbReference type="GeneID" id="59235572"/>
<dbReference type="GO" id="GO:0032040">
    <property type="term" value="C:small-subunit processome"/>
    <property type="evidence" value="ECO:0007669"/>
    <property type="project" value="TreeGrafter"/>
</dbReference>
<evidence type="ECO:0000256" key="1">
    <source>
        <dbReference type="SAM" id="MobiDB-lite"/>
    </source>
</evidence>
<dbReference type="OrthoDB" id="360653at2759"/>
<dbReference type="InterPro" id="IPR016024">
    <property type="entry name" value="ARM-type_fold"/>
</dbReference>
<reference evidence="5 6" key="1">
    <citation type="submission" date="2020-07" db="EMBL/GenBank/DDBJ databases">
        <title>The yeast mating-type switching endonuclease HO is a domesticated member of an unorthodox homing genetic element family.</title>
        <authorList>
            <person name="Coughlan A.Y."/>
            <person name="Lombardi L."/>
            <person name="Braun-Galleani S."/>
            <person name="Martos A.R."/>
            <person name="Galeote V."/>
            <person name="Bigey F."/>
            <person name="Dequin S."/>
            <person name="Byrne K.P."/>
            <person name="Wolfe K.H."/>
        </authorList>
    </citation>
    <scope>NUCLEOTIDE SEQUENCE [LARGE SCALE GENOMIC DNA]</scope>
    <source>
        <strain evidence="5 6">NRRL Y-6702</strain>
    </source>
</reference>
<dbReference type="EMBL" id="CP058606">
    <property type="protein sequence ID" value="QLG71875.1"/>
    <property type="molecule type" value="Genomic_DNA"/>
</dbReference>
<feature type="region of interest" description="Disordered" evidence="1">
    <location>
        <begin position="2462"/>
        <end position="2494"/>
    </location>
</feature>
<name>A0A7H9AZK0_ZYGMR</name>
<dbReference type="PANTHER" id="PTHR17695">
    <property type="entry name" value="SMALL SUBUNIT PROCESSOME COMPONENT 20 HOMOLOG"/>
    <property type="match status" value="1"/>
</dbReference>
<evidence type="ECO:0000259" key="3">
    <source>
        <dbReference type="Pfam" id="PF20416"/>
    </source>
</evidence>
<dbReference type="GO" id="GO:0030686">
    <property type="term" value="C:90S preribosome"/>
    <property type="evidence" value="ECO:0007669"/>
    <property type="project" value="TreeGrafter"/>
</dbReference>
<proteinExistence type="predicted"/>